<feature type="region of interest" description="Disordered" evidence="1">
    <location>
        <begin position="664"/>
        <end position="696"/>
    </location>
</feature>
<dbReference type="GO" id="GO:0070062">
    <property type="term" value="C:extracellular exosome"/>
    <property type="evidence" value="ECO:0007669"/>
    <property type="project" value="TreeGrafter"/>
</dbReference>
<gene>
    <name evidence="2" type="ORF">NYPRO_LOCUS97</name>
</gene>
<dbReference type="EMBL" id="CAJHUB010000583">
    <property type="protein sequence ID" value="CAD7666374.1"/>
    <property type="molecule type" value="Genomic_DNA"/>
</dbReference>
<dbReference type="GO" id="GO:0005509">
    <property type="term" value="F:calcium ion binding"/>
    <property type="evidence" value="ECO:0007669"/>
    <property type="project" value="TreeGrafter"/>
</dbReference>
<feature type="region of interest" description="Disordered" evidence="1">
    <location>
        <begin position="1566"/>
        <end position="1593"/>
    </location>
</feature>
<dbReference type="PANTHER" id="PTHR11639">
    <property type="entry name" value="S100 CALCIUM-BINDING PROTEIN"/>
    <property type="match status" value="1"/>
</dbReference>
<evidence type="ECO:0000313" key="2">
    <source>
        <dbReference type="EMBL" id="CAD7666374.1"/>
    </source>
</evidence>
<dbReference type="GO" id="GO:0005737">
    <property type="term" value="C:cytoplasm"/>
    <property type="evidence" value="ECO:0007669"/>
    <property type="project" value="TreeGrafter"/>
</dbReference>
<feature type="compositionally biased region" description="Low complexity" evidence="1">
    <location>
        <begin position="720"/>
        <end position="731"/>
    </location>
</feature>
<dbReference type="GO" id="GO:0070488">
    <property type="term" value="P:neutrophil aggregation"/>
    <property type="evidence" value="ECO:0007669"/>
    <property type="project" value="TreeGrafter"/>
</dbReference>
<dbReference type="GO" id="GO:0048306">
    <property type="term" value="F:calcium-dependent protein binding"/>
    <property type="evidence" value="ECO:0007669"/>
    <property type="project" value="TreeGrafter"/>
</dbReference>
<dbReference type="GO" id="GO:0032496">
    <property type="term" value="P:response to lipopolysaccharide"/>
    <property type="evidence" value="ECO:0007669"/>
    <property type="project" value="TreeGrafter"/>
</dbReference>
<feature type="compositionally biased region" description="Polar residues" evidence="1">
    <location>
        <begin position="736"/>
        <end position="749"/>
    </location>
</feature>
<proteinExistence type="predicted"/>
<protein>
    <submittedName>
        <fullName evidence="2">(raccoon dog) hypothetical protein</fullName>
    </submittedName>
</protein>
<reference evidence="2" key="1">
    <citation type="submission" date="2020-12" db="EMBL/GenBank/DDBJ databases">
        <authorList>
            <consortium name="Molecular Ecology Group"/>
        </authorList>
    </citation>
    <scope>NUCLEOTIDE SEQUENCE</scope>
    <source>
        <strain evidence="2">TBG_1078</strain>
    </source>
</reference>
<evidence type="ECO:0000256" key="1">
    <source>
        <dbReference type="SAM" id="MobiDB-lite"/>
    </source>
</evidence>
<feature type="compositionally biased region" description="Polar residues" evidence="1">
    <location>
        <begin position="664"/>
        <end position="684"/>
    </location>
</feature>
<feature type="compositionally biased region" description="Polar residues" evidence="1">
    <location>
        <begin position="532"/>
        <end position="559"/>
    </location>
</feature>
<feature type="region of interest" description="Disordered" evidence="1">
    <location>
        <begin position="1635"/>
        <end position="1670"/>
    </location>
</feature>
<feature type="region of interest" description="Disordered" evidence="1">
    <location>
        <begin position="1"/>
        <end position="80"/>
    </location>
</feature>
<comment type="caution">
    <text evidence="2">The sequence shown here is derived from an EMBL/GenBank/DDBJ whole genome shotgun (WGS) entry which is preliminary data.</text>
</comment>
<feature type="compositionally biased region" description="Polar residues" evidence="1">
    <location>
        <begin position="1641"/>
        <end position="1667"/>
    </location>
</feature>
<dbReference type="GO" id="GO:0002523">
    <property type="term" value="P:leukocyte migration involved in inflammatory response"/>
    <property type="evidence" value="ECO:0007669"/>
    <property type="project" value="TreeGrafter"/>
</dbReference>
<feature type="compositionally biased region" description="Polar residues" evidence="1">
    <location>
        <begin position="217"/>
        <end position="241"/>
    </location>
</feature>
<feature type="compositionally biased region" description="Polar residues" evidence="1">
    <location>
        <begin position="758"/>
        <end position="776"/>
    </location>
</feature>
<feature type="compositionally biased region" description="Basic and acidic residues" evidence="1">
    <location>
        <begin position="157"/>
        <end position="172"/>
    </location>
</feature>
<feature type="region of interest" description="Disordered" evidence="1">
    <location>
        <begin position="139"/>
        <end position="327"/>
    </location>
</feature>
<organism evidence="2 3">
    <name type="scientific">Nyctereutes procyonoides</name>
    <name type="common">Raccoon dog</name>
    <name type="synonym">Canis procyonoides</name>
    <dbReference type="NCBI Taxonomy" id="34880"/>
    <lineage>
        <taxon>Eukaryota</taxon>
        <taxon>Metazoa</taxon>
        <taxon>Chordata</taxon>
        <taxon>Craniata</taxon>
        <taxon>Vertebrata</taxon>
        <taxon>Euteleostomi</taxon>
        <taxon>Mammalia</taxon>
        <taxon>Eutheria</taxon>
        <taxon>Laurasiatheria</taxon>
        <taxon>Carnivora</taxon>
        <taxon>Caniformia</taxon>
        <taxon>Canidae</taxon>
        <taxon>Nyctereutes</taxon>
    </lineage>
</organism>
<keyword evidence="3" id="KW-1185">Reference proteome</keyword>
<feature type="compositionally biased region" description="Basic residues" evidence="1">
    <location>
        <begin position="10"/>
        <end position="22"/>
    </location>
</feature>
<dbReference type="Proteomes" id="UP000645828">
    <property type="component" value="Unassembled WGS sequence"/>
</dbReference>
<dbReference type="GO" id="GO:0043542">
    <property type="term" value="P:endothelial cell migration"/>
    <property type="evidence" value="ECO:0007669"/>
    <property type="project" value="TreeGrafter"/>
</dbReference>
<dbReference type="PANTHER" id="PTHR11639:SF5">
    <property type="entry name" value="PROTEIN S100-A8"/>
    <property type="match status" value="1"/>
</dbReference>
<evidence type="ECO:0000313" key="3">
    <source>
        <dbReference type="Proteomes" id="UP000645828"/>
    </source>
</evidence>
<feature type="region of interest" description="Disordered" evidence="1">
    <location>
        <begin position="717"/>
        <end position="776"/>
    </location>
</feature>
<dbReference type="GO" id="GO:0030593">
    <property type="term" value="P:neutrophil chemotaxis"/>
    <property type="evidence" value="ECO:0007669"/>
    <property type="project" value="TreeGrafter"/>
</dbReference>
<sequence>MGHLFSKFLRPPRRRPLPRRSRPLVTPACDTAHAGRDHPAAPAPAACSGRRPFQRARRPVPARCHGEPGRRHPLPQAAGPPLGLLPAVSWRSPPGGRALPARSSLVLRPSRTARIPPPVRKVALLHSLPAQVARAASQVPCPPLPASIPQGMEEEVPEHPAGQREAPAEAKGPDGGSGRPHSRGDTQGTSERPETSGVLSLHRASPAPLDRRLVPSGESSWHSTQMSPVSSSEGRAATSSCGPAGDGLGKADRDAAVLPGPRPCCPLPQETSAEEAATENHQPVQSVRDASRKDPQAEEPSGVSPRSRGPPAPASSGRNKRKLGMPLCLPLPPPLPLLWDRGDVPPPPKLPCVAVDKDLGTVQNTERPRNRALKGRTKTLADCRAAQPAPACPPLAWDTAGSAPLAAPAAQVPVPPTAAAEPSAGPPILSVPPSSPTQQGGPETGHGGPKSPPLAVPADSLPPLTSSPTGETPPRGGPLPPGSAAAPASDRPPPPNTSTPLHPASCTKESPAPMCVDSPPLSRTTPRPGHCTDSSVGVVQPGTSKPTSSTIAAKSSTLTPKPISNPGVVDMDTTPPSRAVIFSTSPHCRMSCPPFSRGRGSTTQRCPAKVAASTSPPTSVAPGPTPLLHQLFGLQVTPQPTHGTLAGRQQTAFLPSAPIATGLPNLSSGATTTPVGSTSANLNAHSDPDAMDTTSPSRAVVFHSHPGSQKNHLSFYKALPGSGNTPPSSSTALAHGSTNLPQKSASIQTPVPKHSNAGMASQPTIGGHSGQQPNNSYLLGKTVAPTQAVGLAPPITHPPGGSTMQAAFAGSPFGTNVNKQTAFGNQPGILHTPHSTTTGFRGPTGNTSSSLTATMTGTQSFVWSVVPSGPPLTVNTTGPQTFVWSVVPSGPPLTVNTTGPQTFVWSVVPSGPPLTVNTTAPQTFVGPAVPATTTCPQTFVGPAVPATTTCPQTFVGPTVPATTTCPQTFVGPTVPATTTCPQTFVGPAVPATSTGQQTFVGPTVPATTTCPQTFVGPTVPATTTCPQTFVGPAVPATTTGQQTFVGPTVPATTTCPQTFVGPAVPATTTGQQTFVGPTVPATTTCPQTFVGPTVPATTTCPQTFVGPTVPATTTCPQTFVGPTVPATTTCPQTFVGPTVPATTTCPQTFVGPTVPATTTCPQTFVGPTVPATTTANRPLWGLAVPATTTCPQTFVGPTVPATTTCPQTFVGPTVPATTTCPQTFVGPTVPATTTCPQTFVGPTVPATTTCPQTFVGPTVPATTTGQQTFVGTTVPRGPPLTVNTTAPQTFVGPAVPATTTCPQTFVGPAVPATTTCPQTFVGPTVPATTTCPQTFVGPAVPATSTGQQTFVGPTVPATTTCPQTFVGPTVPATTTCPQTFVGPTVPATTTCPQTFVGPTVPATTTCPQTFVGPTVPATTTCPQTFVGPTVPATTTCPQPFVGPTVPATTTGQQTFVGPTVPATTTCPQTFVGPAVPATTTGQQTFVGTTVPRGPPLTVNTTGPQTFVGPAVPSTTTCPKAFVGPTVPATTTVLKSTRALPGHTTSAVVASTSTEISVLRCTSSSTFLPGTRGPPAQRVSGVKEGNNITPKTGRPGIPALCQHNGGPPDANTDETLIVSMMAALCISNRPRNPGGLPVSKATGATGNSTIPAVTGPNSGPPFLQSTQNPPKPQHWWCHGGYHHAS</sequence>
<feature type="compositionally biased region" description="Low complexity" evidence="1">
    <location>
        <begin position="394"/>
        <end position="423"/>
    </location>
</feature>
<accession>A0A811XQC2</accession>
<name>A0A811XQC2_NYCPR</name>
<feature type="region of interest" description="Disordered" evidence="1">
    <location>
        <begin position="394"/>
        <end position="574"/>
    </location>
</feature>